<organism evidence="2 3">
    <name type="scientific">Cohnella hongkongensis</name>
    <dbReference type="NCBI Taxonomy" id="178337"/>
    <lineage>
        <taxon>Bacteria</taxon>
        <taxon>Bacillati</taxon>
        <taxon>Bacillota</taxon>
        <taxon>Bacilli</taxon>
        <taxon>Bacillales</taxon>
        <taxon>Paenibacillaceae</taxon>
        <taxon>Cohnella</taxon>
    </lineage>
</organism>
<dbReference type="SUPFAM" id="SSF48208">
    <property type="entry name" value="Six-hairpin glycosidases"/>
    <property type="match status" value="1"/>
</dbReference>
<dbReference type="InterPro" id="IPR008928">
    <property type="entry name" value="6-hairpin_glycosidase_sf"/>
</dbReference>
<evidence type="ECO:0000313" key="2">
    <source>
        <dbReference type="EMBL" id="MFC4596889.1"/>
    </source>
</evidence>
<accession>A0ABV9F9M3</accession>
<dbReference type="SUPFAM" id="SSF49785">
    <property type="entry name" value="Galactose-binding domain-like"/>
    <property type="match status" value="1"/>
</dbReference>
<name>A0ABV9F9M3_9BACL</name>
<evidence type="ECO:0000313" key="3">
    <source>
        <dbReference type="Proteomes" id="UP001596028"/>
    </source>
</evidence>
<dbReference type="Proteomes" id="UP001596028">
    <property type="component" value="Unassembled WGS sequence"/>
</dbReference>
<gene>
    <name evidence="2" type="ORF">ACFO3S_01455</name>
</gene>
<dbReference type="InterPro" id="IPR000601">
    <property type="entry name" value="PKD_dom"/>
</dbReference>
<comment type="caution">
    <text evidence="2">The sequence shown here is derived from an EMBL/GenBank/DDBJ whole genome shotgun (WGS) entry which is preliminary data.</text>
</comment>
<dbReference type="SUPFAM" id="SSF49299">
    <property type="entry name" value="PKD domain"/>
    <property type="match status" value="1"/>
</dbReference>
<dbReference type="InterPro" id="IPR035986">
    <property type="entry name" value="PKD_dom_sf"/>
</dbReference>
<dbReference type="Gene3D" id="2.60.120.260">
    <property type="entry name" value="Galactose-binding domain-like"/>
    <property type="match status" value="1"/>
</dbReference>
<keyword evidence="3" id="KW-1185">Reference proteome</keyword>
<dbReference type="InterPro" id="IPR054491">
    <property type="entry name" value="MGH1-like_GH"/>
</dbReference>
<reference evidence="3" key="1">
    <citation type="journal article" date="2019" name="Int. J. Syst. Evol. Microbiol.">
        <title>The Global Catalogue of Microorganisms (GCM) 10K type strain sequencing project: providing services to taxonomists for standard genome sequencing and annotation.</title>
        <authorList>
            <consortium name="The Broad Institute Genomics Platform"/>
            <consortium name="The Broad Institute Genome Sequencing Center for Infectious Disease"/>
            <person name="Wu L."/>
            <person name="Ma J."/>
        </authorList>
    </citation>
    <scope>NUCLEOTIDE SEQUENCE [LARGE SCALE GENOMIC DNA]</scope>
    <source>
        <strain evidence="3">CCUG 49571</strain>
    </source>
</reference>
<dbReference type="RefSeq" id="WP_378091478.1">
    <property type="nucleotide sequence ID" value="NZ_JBHSEP010000001.1"/>
</dbReference>
<dbReference type="CDD" id="cd00146">
    <property type="entry name" value="PKD"/>
    <property type="match status" value="1"/>
</dbReference>
<dbReference type="Pfam" id="PF00754">
    <property type="entry name" value="F5_F8_type_C"/>
    <property type="match status" value="1"/>
</dbReference>
<dbReference type="Pfam" id="PF00801">
    <property type="entry name" value="PKD"/>
    <property type="match status" value="1"/>
</dbReference>
<sequence>MFIRKLAGKGVVLFLPLAVLFVLGHLTSAHASGGWTKLYTGSNLSAAVVASGETRGQQFEAPDAFNSLRVSCPSWGNSVGNLTLTLYEWDTDYATSVAGTPIAKRAFLNFDDNAWLEMSFPDQPAGEYLWVLSDATELVGVYAYLDSAHPSTGYHNGAATDYDYVSEVYLANPPLTATILTPFLGQLNTTVQAGEKNDYWAGALRADPGDSSKVMYLFDWGDGTQSLSGQTIPNLPGPTDRYSGRGIHSWSSPGQYEVKARAFDGRGTPSAEWSPSVAVTVYGNAAPPSPILPVNVTASSEYGPANAAGKAVDGDPLTFWSSSAASGAYDDPQWIRFDLGSIRIVDSVELTARPSGIGFPTALKLQYSLDGAVWFDMPVLDFPVYPNPGDVPQRLETNGINARYLRIYSDMRGHDGHAYYTQLADVKIYGASENTFFTSLGETFDAYLNNMWTVFGTAKNETIGGGTDWTNTTGGIIASASTEWHYWDALKLAWTSEEEAKNHFRKVIYNIPMDADGFVWGCEYCRLHLGVQKHNTNNPMYILGAYEYYMWTRDDTFLTDALPGFTNVNAPPLPAGVNTLLDKLRKSLDWMLTNYGGASGLFVYTEPGYDGLPSPLPNASNYWDNIPFGYKDAYANALMYQATKAMADLEEALGHTAEAAAYRSYLPAMKSMFNSTFWDPVKGRYIATVDVEGGRRDYGFTFLNTMAVRFGLADANQASLIYQWLDGTRIVSGDTSQGSDIYDAFKYAPRSNTLDIASSTPYWWDGEAFGVDPGPAGNSRYGANAQNGGAILYTSFDDIVGRIEHISPDSGFGRLQAILAEFAQDELRRSRDLPNNAGFIGHGVIGEFPESGLVPAVMTHGFLGLRAELDGLRVAPKLPSSLSYAGASDIRYRGDQYKITASRAAGAATIVAVGPGSYELTVPDGQEVVVRGGSIYTPDGQVWHELAKGLRVFRQF</sequence>
<evidence type="ECO:0000259" key="1">
    <source>
        <dbReference type="PROSITE" id="PS50022"/>
    </source>
</evidence>
<dbReference type="InterPro" id="IPR000421">
    <property type="entry name" value="FA58C"/>
</dbReference>
<dbReference type="InterPro" id="IPR008979">
    <property type="entry name" value="Galactose-bd-like_sf"/>
</dbReference>
<feature type="domain" description="F5/8 type C" evidence="1">
    <location>
        <begin position="277"/>
        <end position="431"/>
    </location>
</feature>
<dbReference type="Gene3D" id="2.60.40.10">
    <property type="entry name" value="Immunoglobulins"/>
    <property type="match status" value="1"/>
</dbReference>
<dbReference type="Gene3D" id="2.60.420.10">
    <property type="entry name" value="Maltose phosphorylase, domain 3"/>
    <property type="match status" value="1"/>
</dbReference>
<dbReference type="Pfam" id="PF22422">
    <property type="entry name" value="MGH1-like_GH"/>
    <property type="match status" value="1"/>
</dbReference>
<dbReference type="InterPro" id="IPR012341">
    <property type="entry name" value="6hp_glycosidase-like_sf"/>
</dbReference>
<dbReference type="Gene3D" id="1.50.10.10">
    <property type="match status" value="1"/>
</dbReference>
<dbReference type="InterPro" id="IPR013783">
    <property type="entry name" value="Ig-like_fold"/>
</dbReference>
<proteinExistence type="predicted"/>
<dbReference type="PROSITE" id="PS50022">
    <property type="entry name" value="FA58C_3"/>
    <property type="match status" value="1"/>
</dbReference>
<protein>
    <submittedName>
        <fullName evidence="2">Discoidin domain-containing protein</fullName>
    </submittedName>
</protein>
<dbReference type="EMBL" id="JBHSEP010000001">
    <property type="protein sequence ID" value="MFC4596889.1"/>
    <property type="molecule type" value="Genomic_DNA"/>
</dbReference>